<dbReference type="GO" id="GO:0005524">
    <property type="term" value="F:ATP binding"/>
    <property type="evidence" value="ECO:0007669"/>
    <property type="project" value="UniProtKB-KW"/>
</dbReference>
<dbReference type="Gene3D" id="3.40.50.300">
    <property type="entry name" value="P-loop containing nucleotide triphosphate hydrolases"/>
    <property type="match status" value="1"/>
</dbReference>
<evidence type="ECO:0000259" key="8">
    <source>
        <dbReference type="PROSITE" id="PS50893"/>
    </source>
</evidence>
<keyword evidence="4" id="KW-0547">Nucleotide-binding</keyword>
<keyword evidence="5 9" id="KW-0067">ATP-binding</keyword>
<sequence>MLELTGISLTEGRVPHLADVSVRFAKGRLTTLLGRTGAGKTTLMRIIAGLALPDAGQVRLDGADWSRLAPWQRPVAMVTQQFINYPHLSVLDNVAFPLVRRNVPQDRAREAARDMLGRVGLAAMVDRRPSQLSGGQQQRVAIARALVKKAPVVLLDEPFVNLDYKLREGLREELIDLLQAERDTIVIYASTDPREALQMGDDIILMAEGRAIQSGVPQTVYAHPATTRAAEVVSDPPINLIGLEVTGDALRLERLADLPRTALGRDLPPGRYTLGLRAHCLRQGGTLPARVALSEVSGSETVTHLQAAGQALVMLERTVTNHAIGSTLHLALHLDDALIFDPHGRLIEKEPVHG</sequence>
<dbReference type="InterPro" id="IPR015853">
    <property type="entry name" value="ABC_transpr_FbpC"/>
</dbReference>
<dbReference type="RefSeq" id="WP_161765106.1">
    <property type="nucleotide sequence ID" value="NZ_JAAATW010000001.1"/>
</dbReference>
<keyword evidence="7" id="KW-0472">Membrane</keyword>
<dbReference type="InterPro" id="IPR003439">
    <property type="entry name" value="ABC_transporter-like_ATP-bd"/>
</dbReference>
<keyword evidence="6" id="KW-1278">Translocase</keyword>
<evidence type="ECO:0000256" key="5">
    <source>
        <dbReference type="ARBA" id="ARBA00022840"/>
    </source>
</evidence>
<dbReference type="PANTHER" id="PTHR43875">
    <property type="entry name" value="MALTODEXTRIN IMPORT ATP-BINDING PROTEIN MSMX"/>
    <property type="match status" value="1"/>
</dbReference>
<evidence type="ECO:0000256" key="7">
    <source>
        <dbReference type="ARBA" id="ARBA00023136"/>
    </source>
</evidence>
<dbReference type="PROSITE" id="PS50893">
    <property type="entry name" value="ABC_TRANSPORTER_2"/>
    <property type="match status" value="1"/>
</dbReference>
<gene>
    <name evidence="9" type="ORF">GU920_01170</name>
</gene>
<comment type="caution">
    <text evidence="9">The sequence shown here is derived from an EMBL/GenBank/DDBJ whole genome shotgun (WGS) entry which is preliminary data.</text>
</comment>
<evidence type="ECO:0000256" key="6">
    <source>
        <dbReference type="ARBA" id="ARBA00022967"/>
    </source>
</evidence>
<dbReference type="InterPro" id="IPR008995">
    <property type="entry name" value="Mo/tungstate-bd_C_term_dom"/>
</dbReference>
<proteinExistence type="inferred from homology"/>
<dbReference type="SUPFAM" id="SSF52540">
    <property type="entry name" value="P-loop containing nucleoside triphosphate hydrolases"/>
    <property type="match status" value="1"/>
</dbReference>
<dbReference type="InterPro" id="IPR013611">
    <property type="entry name" value="Transp-assoc_OB_typ2"/>
</dbReference>
<evidence type="ECO:0000256" key="3">
    <source>
        <dbReference type="ARBA" id="ARBA00022475"/>
    </source>
</evidence>
<protein>
    <submittedName>
        <fullName evidence="9">ATP-binding cassette domain-containing protein</fullName>
    </submittedName>
</protein>
<dbReference type="InterPro" id="IPR047641">
    <property type="entry name" value="ABC_transpr_MalK/UgpC-like"/>
</dbReference>
<dbReference type="Gene3D" id="2.40.50.140">
    <property type="entry name" value="Nucleic acid-binding proteins"/>
    <property type="match status" value="1"/>
</dbReference>
<dbReference type="InterPro" id="IPR017871">
    <property type="entry name" value="ABC_transporter-like_CS"/>
</dbReference>
<organism evidence="9 10">
    <name type="scientific">Paragemmobacter ruber</name>
    <dbReference type="NCBI Taxonomy" id="1985673"/>
    <lineage>
        <taxon>Bacteria</taxon>
        <taxon>Pseudomonadati</taxon>
        <taxon>Pseudomonadota</taxon>
        <taxon>Alphaproteobacteria</taxon>
        <taxon>Rhodobacterales</taxon>
        <taxon>Paracoccaceae</taxon>
        <taxon>Paragemmobacter</taxon>
    </lineage>
</organism>
<evidence type="ECO:0000313" key="9">
    <source>
        <dbReference type="EMBL" id="NBE06137.1"/>
    </source>
</evidence>
<dbReference type="SMART" id="SM00382">
    <property type="entry name" value="AAA"/>
    <property type="match status" value="1"/>
</dbReference>
<keyword evidence="10" id="KW-1185">Reference proteome</keyword>
<dbReference type="EMBL" id="JAAATW010000001">
    <property type="protein sequence ID" value="NBE06137.1"/>
    <property type="molecule type" value="Genomic_DNA"/>
</dbReference>
<comment type="similarity">
    <text evidence="1">Belongs to the ABC transporter superfamily.</text>
</comment>
<evidence type="ECO:0000256" key="4">
    <source>
        <dbReference type="ARBA" id="ARBA00022741"/>
    </source>
</evidence>
<reference evidence="10" key="1">
    <citation type="submission" date="2020-01" db="EMBL/GenBank/DDBJ databases">
        <title>Sphingomonas sp. strain CSW-10.</title>
        <authorList>
            <person name="Chen W.-M."/>
        </authorList>
    </citation>
    <scope>NUCLEOTIDE SEQUENCE [LARGE SCALE GENOMIC DNA]</scope>
    <source>
        <strain evidence="10">CCP-1</strain>
    </source>
</reference>
<keyword evidence="3" id="KW-1003">Cell membrane</keyword>
<dbReference type="CDD" id="cd03259">
    <property type="entry name" value="ABC_Carb_Solutes_like"/>
    <property type="match status" value="1"/>
</dbReference>
<evidence type="ECO:0000256" key="1">
    <source>
        <dbReference type="ARBA" id="ARBA00005417"/>
    </source>
</evidence>
<evidence type="ECO:0000313" key="10">
    <source>
        <dbReference type="Proteomes" id="UP001517376"/>
    </source>
</evidence>
<keyword evidence="2" id="KW-0813">Transport</keyword>
<dbReference type="InterPro" id="IPR027417">
    <property type="entry name" value="P-loop_NTPase"/>
</dbReference>
<dbReference type="Proteomes" id="UP001517376">
    <property type="component" value="Unassembled WGS sequence"/>
</dbReference>
<dbReference type="InterPro" id="IPR003593">
    <property type="entry name" value="AAA+_ATPase"/>
</dbReference>
<dbReference type="PROSITE" id="PS00211">
    <property type="entry name" value="ABC_TRANSPORTER_1"/>
    <property type="match status" value="1"/>
</dbReference>
<name>A0ABW9Y0W7_9RHOB</name>
<accession>A0ABW9Y0W7</accession>
<dbReference type="Pfam" id="PF08402">
    <property type="entry name" value="TOBE_2"/>
    <property type="match status" value="1"/>
</dbReference>
<dbReference type="InterPro" id="IPR012340">
    <property type="entry name" value="NA-bd_OB-fold"/>
</dbReference>
<dbReference type="SUPFAM" id="SSF50331">
    <property type="entry name" value="MOP-like"/>
    <property type="match status" value="1"/>
</dbReference>
<dbReference type="Pfam" id="PF00005">
    <property type="entry name" value="ABC_tran"/>
    <property type="match status" value="1"/>
</dbReference>
<dbReference type="PANTHER" id="PTHR43875:SF15">
    <property type="entry name" value="TREHALOSE IMPORT ATP-BINDING PROTEIN SUGC"/>
    <property type="match status" value="1"/>
</dbReference>
<evidence type="ECO:0000256" key="2">
    <source>
        <dbReference type="ARBA" id="ARBA00022448"/>
    </source>
</evidence>
<feature type="domain" description="ABC transporter" evidence="8">
    <location>
        <begin position="2"/>
        <end position="233"/>
    </location>
</feature>